<feature type="binding site" evidence="20">
    <location>
        <position position="106"/>
    </location>
    <ligand>
        <name>Mg(2+)</name>
        <dbReference type="ChEBI" id="CHEBI:18420"/>
    </ligand>
</feature>
<evidence type="ECO:0000256" key="4">
    <source>
        <dbReference type="ARBA" id="ARBA00007707"/>
    </source>
</evidence>
<dbReference type="EMBL" id="DURU01000152">
    <property type="protein sequence ID" value="HHZ05068.1"/>
    <property type="molecule type" value="Genomic_DNA"/>
</dbReference>
<dbReference type="Proteomes" id="UP000525027">
    <property type="component" value="Unassembled WGS sequence"/>
</dbReference>
<keyword evidence="8 20" id="KW-0548">Nucleotidyltransferase</keyword>
<dbReference type="Pfam" id="PF14602">
    <property type="entry name" value="Hexapep_2"/>
    <property type="match status" value="1"/>
</dbReference>
<feature type="binding site" evidence="20">
    <location>
        <position position="368"/>
    </location>
    <ligand>
        <name>UDP-N-acetyl-alpha-D-glucosamine</name>
        <dbReference type="ChEBI" id="CHEBI:57705"/>
    </ligand>
</feature>
<comment type="subcellular location">
    <subcellularLocation>
        <location evidence="1 20">Cytoplasm</location>
    </subcellularLocation>
</comment>
<evidence type="ECO:0000256" key="18">
    <source>
        <dbReference type="ARBA" id="ARBA00048493"/>
    </source>
</evidence>
<evidence type="ECO:0000256" key="5">
    <source>
        <dbReference type="ARBA" id="ARBA00007947"/>
    </source>
</evidence>
<evidence type="ECO:0000256" key="12">
    <source>
        <dbReference type="ARBA" id="ARBA00022960"/>
    </source>
</evidence>
<dbReference type="GO" id="GO:0071555">
    <property type="term" value="P:cell wall organization"/>
    <property type="evidence" value="ECO:0007669"/>
    <property type="project" value="UniProtKB-KW"/>
</dbReference>
<dbReference type="EC" id="2.7.7.23" evidence="20"/>
<evidence type="ECO:0000313" key="22">
    <source>
        <dbReference type="EMBL" id="HHZ05068.1"/>
    </source>
</evidence>
<dbReference type="HAMAP" id="MF_01631">
    <property type="entry name" value="GlmU"/>
    <property type="match status" value="1"/>
</dbReference>
<feature type="binding site" evidence="20">
    <location>
        <begin position="10"/>
        <end position="13"/>
    </location>
    <ligand>
        <name>UDP-N-acetyl-alpha-D-glucosamine</name>
        <dbReference type="ChEBI" id="CHEBI:57705"/>
    </ligand>
</feature>
<dbReference type="SUPFAM" id="SSF51161">
    <property type="entry name" value="Trimeric LpxA-like enzymes"/>
    <property type="match status" value="1"/>
</dbReference>
<feature type="binding site" evidence="20">
    <location>
        <position position="171"/>
    </location>
    <ligand>
        <name>UDP-N-acetyl-alpha-D-glucosamine</name>
        <dbReference type="ChEBI" id="CHEBI:57705"/>
    </ligand>
</feature>
<dbReference type="Pfam" id="PF00483">
    <property type="entry name" value="NTP_transferase"/>
    <property type="match status" value="1"/>
</dbReference>
<dbReference type="InterPro" id="IPR001451">
    <property type="entry name" value="Hexapep"/>
</dbReference>
<evidence type="ECO:0000256" key="6">
    <source>
        <dbReference type="ARBA" id="ARBA00022490"/>
    </source>
</evidence>
<dbReference type="SUPFAM" id="SSF53448">
    <property type="entry name" value="Nucleotide-diphospho-sugar transferases"/>
    <property type="match status" value="1"/>
</dbReference>
<evidence type="ECO:0000256" key="9">
    <source>
        <dbReference type="ARBA" id="ARBA00022723"/>
    </source>
</evidence>
<feature type="binding site" evidence="20">
    <location>
        <position position="442"/>
    </location>
    <ligand>
        <name>acetyl-CoA</name>
        <dbReference type="ChEBI" id="CHEBI:57288"/>
    </ligand>
</feature>
<dbReference type="InterPro" id="IPR005882">
    <property type="entry name" value="Bifunctional_GlmU"/>
</dbReference>
<comment type="pathway">
    <text evidence="20">Bacterial outer membrane biogenesis; LPS lipid A biosynthesis.</text>
</comment>
<feature type="binding site" evidence="20">
    <location>
        <position position="156"/>
    </location>
    <ligand>
        <name>UDP-N-acetyl-alpha-D-glucosamine</name>
        <dbReference type="ChEBI" id="CHEBI:57705"/>
    </ligand>
</feature>
<evidence type="ECO:0000256" key="7">
    <source>
        <dbReference type="ARBA" id="ARBA00022679"/>
    </source>
</evidence>
<comment type="similarity">
    <text evidence="5 20">In the N-terminal section; belongs to the N-acetylglucosamine-1-phosphate uridyltransferase family.</text>
</comment>
<dbReference type="NCBIfam" id="TIGR01173">
    <property type="entry name" value="glmU"/>
    <property type="match status" value="1"/>
</dbReference>
<evidence type="ECO:0000256" key="8">
    <source>
        <dbReference type="ARBA" id="ARBA00022695"/>
    </source>
</evidence>
<evidence type="ECO:0000256" key="11">
    <source>
        <dbReference type="ARBA" id="ARBA00022842"/>
    </source>
</evidence>
<comment type="cofactor">
    <cofactor evidence="20">
        <name>Mg(2+)</name>
        <dbReference type="ChEBI" id="CHEBI:18420"/>
    </cofactor>
    <text evidence="20">Binds 1 Mg(2+) ion per subunit.</text>
</comment>
<dbReference type="PANTHER" id="PTHR43584">
    <property type="entry name" value="NUCLEOTIDYL TRANSFERASE"/>
    <property type="match status" value="1"/>
</dbReference>
<evidence type="ECO:0000256" key="2">
    <source>
        <dbReference type="ARBA" id="ARBA00005166"/>
    </source>
</evidence>
<dbReference type="GO" id="GO:0009252">
    <property type="term" value="P:peptidoglycan biosynthetic process"/>
    <property type="evidence" value="ECO:0007669"/>
    <property type="project" value="UniProtKB-UniRule"/>
</dbReference>
<evidence type="ECO:0000256" key="1">
    <source>
        <dbReference type="ARBA" id="ARBA00004496"/>
    </source>
</evidence>
<feature type="region of interest" description="N-acetyltransferase" evidence="20">
    <location>
        <begin position="253"/>
        <end position="468"/>
    </location>
</feature>
<evidence type="ECO:0000256" key="3">
    <source>
        <dbReference type="ARBA" id="ARBA00005208"/>
    </source>
</evidence>
<keyword evidence="10 20" id="KW-0677">Repeat</keyword>
<keyword evidence="13 20" id="KW-0573">Peptidoglycan synthesis</keyword>
<feature type="binding site" evidence="20">
    <location>
        <position position="335"/>
    </location>
    <ligand>
        <name>UDP-N-acetyl-alpha-D-glucosamine</name>
        <dbReference type="ChEBI" id="CHEBI:57705"/>
    </ligand>
</feature>
<comment type="catalytic activity">
    <reaction evidence="17 20">
        <text>alpha-D-glucosamine 1-phosphate + acetyl-CoA = N-acetyl-alpha-D-glucosamine 1-phosphate + CoA + H(+)</text>
        <dbReference type="Rhea" id="RHEA:13725"/>
        <dbReference type="ChEBI" id="CHEBI:15378"/>
        <dbReference type="ChEBI" id="CHEBI:57287"/>
        <dbReference type="ChEBI" id="CHEBI:57288"/>
        <dbReference type="ChEBI" id="CHEBI:57776"/>
        <dbReference type="ChEBI" id="CHEBI:58516"/>
        <dbReference type="EC" id="2.3.1.157"/>
    </reaction>
</comment>
<feature type="binding site" evidence="20">
    <location>
        <position position="229"/>
    </location>
    <ligand>
        <name>UDP-N-acetyl-alpha-D-glucosamine</name>
        <dbReference type="ChEBI" id="CHEBI:57705"/>
    </ligand>
</feature>
<keyword evidence="11 20" id="KW-0460">Magnesium</keyword>
<dbReference type="Gene3D" id="2.160.10.10">
    <property type="entry name" value="Hexapeptide repeat proteins"/>
    <property type="match status" value="1"/>
</dbReference>
<dbReference type="InterPro" id="IPR005835">
    <property type="entry name" value="NTP_transferase_dom"/>
</dbReference>
<feature type="binding site" evidence="20">
    <location>
        <position position="382"/>
    </location>
    <ligand>
        <name>acetyl-CoA</name>
        <dbReference type="ChEBI" id="CHEBI:57288"/>
    </ligand>
</feature>
<comment type="pathway">
    <text evidence="2 20">Nucleotide-sugar biosynthesis; UDP-N-acetyl-alpha-D-glucosamine biosynthesis; N-acetyl-alpha-D-glucosamine 1-phosphate from alpha-D-glucosamine 6-phosphate (route II): step 2/2.</text>
</comment>
<keyword evidence="16 20" id="KW-0961">Cell wall biogenesis/degradation</keyword>
<gene>
    <name evidence="20 22" type="primary">glmU</name>
    <name evidence="22" type="ORF">GX397_08485</name>
</gene>
<keyword evidence="7 20" id="KW-0808">Transferase</keyword>
<keyword evidence="6 20" id="KW-0963">Cytoplasm</keyword>
<evidence type="ECO:0000256" key="14">
    <source>
        <dbReference type="ARBA" id="ARBA00023268"/>
    </source>
</evidence>
<keyword evidence="9 20" id="KW-0479">Metal-binding</keyword>
<evidence type="ECO:0000313" key="23">
    <source>
        <dbReference type="Proteomes" id="UP000525027"/>
    </source>
</evidence>
<dbReference type="InterPro" id="IPR050065">
    <property type="entry name" value="GlmU-like"/>
</dbReference>
<dbReference type="RefSeq" id="WP_273003458.1">
    <property type="nucleotide sequence ID" value="NZ_DURU01000152.1"/>
</dbReference>
<protein>
    <recommendedName>
        <fullName evidence="20">Bifunctional protein GlmU</fullName>
    </recommendedName>
    <domain>
        <recommendedName>
            <fullName evidence="20">UDP-N-acetylglucosamine pyrophosphorylase</fullName>
            <ecNumber evidence="20">2.7.7.23</ecNumber>
        </recommendedName>
        <alternativeName>
            <fullName evidence="20">N-acetylglucosamine-1-phosphate uridyltransferase</fullName>
        </alternativeName>
    </domain>
    <domain>
        <recommendedName>
            <fullName evidence="20">Glucosamine-1-phosphate N-acetyltransferase</fullName>
            <ecNumber evidence="20">2.3.1.157</ecNumber>
        </recommendedName>
    </domain>
</protein>
<feature type="binding site" evidence="20">
    <location>
        <position position="353"/>
    </location>
    <ligand>
        <name>UDP-N-acetyl-alpha-D-glucosamine</name>
        <dbReference type="ChEBI" id="CHEBI:57705"/>
    </ligand>
</feature>
<comment type="subunit">
    <text evidence="20">Homotrimer.</text>
</comment>
<evidence type="ECO:0000256" key="17">
    <source>
        <dbReference type="ARBA" id="ARBA00048247"/>
    </source>
</evidence>
<evidence type="ECO:0000259" key="21">
    <source>
        <dbReference type="Pfam" id="PF00483"/>
    </source>
</evidence>
<comment type="caution">
    <text evidence="22">The sequence shown here is derived from an EMBL/GenBank/DDBJ whole genome shotgun (WGS) entry which is preliminary data.</text>
</comment>
<dbReference type="GO" id="GO:0016020">
    <property type="term" value="C:membrane"/>
    <property type="evidence" value="ECO:0007669"/>
    <property type="project" value="GOC"/>
</dbReference>
<accession>A0A7V7BZ67</accession>
<name>A0A7V7BZ67_9BACT</name>
<dbReference type="GO" id="GO:0003977">
    <property type="term" value="F:UDP-N-acetylglucosamine diphosphorylase activity"/>
    <property type="evidence" value="ECO:0007669"/>
    <property type="project" value="UniProtKB-UniRule"/>
</dbReference>
<evidence type="ECO:0000256" key="10">
    <source>
        <dbReference type="ARBA" id="ARBA00022737"/>
    </source>
</evidence>
<dbReference type="AlphaFoldDB" id="A0A7V7BZ67"/>
<feature type="binding site" evidence="20">
    <location>
        <begin position="82"/>
        <end position="83"/>
    </location>
    <ligand>
        <name>UDP-N-acetyl-alpha-D-glucosamine</name>
        <dbReference type="ChEBI" id="CHEBI:57705"/>
    </ligand>
</feature>
<feature type="binding site" evidence="20">
    <location>
        <position position="24"/>
    </location>
    <ligand>
        <name>UDP-N-acetyl-alpha-D-glucosamine</name>
        <dbReference type="ChEBI" id="CHEBI:57705"/>
    </ligand>
</feature>
<feature type="binding site" evidence="20">
    <location>
        <position position="229"/>
    </location>
    <ligand>
        <name>Mg(2+)</name>
        <dbReference type="ChEBI" id="CHEBI:18420"/>
    </ligand>
</feature>
<comment type="catalytic activity">
    <reaction evidence="18 20">
        <text>N-acetyl-alpha-D-glucosamine 1-phosphate + UTP + H(+) = UDP-N-acetyl-alpha-D-glucosamine + diphosphate</text>
        <dbReference type="Rhea" id="RHEA:13509"/>
        <dbReference type="ChEBI" id="CHEBI:15378"/>
        <dbReference type="ChEBI" id="CHEBI:33019"/>
        <dbReference type="ChEBI" id="CHEBI:46398"/>
        <dbReference type="ChEBI" id="CHEBI:57705"/>
        <dbReference type="ChEBI" id="CHEBI:57776"/>
        <dbReference type="EC" id="2.7.7.23"/>
    </reaction>
</comment>
<keyword evidence="15 20" id="KW-0012">Acyltransferase</keyword>
<proteinExistence type="inferred from homology"/>
<feature type="region of interest" description="Linker" evidence="20">
    <location>
        <begin position="232"/>
        <end position="252"/>
    </location>
</feature>
<dbReference type="GO" id="GO:0000902">
    <property type="term" value="P:cell morphogenesis"/>
    <property type="evidence" value="ECO:0007669"/>
    <property type="project" value="UniProtKB-UniRule"/>
</dbReference>
<evidence type="ECO:0000256" key="15">
    <source>
        <dbReference type="ARBA" id="ARBA00023315"/>
    </source>
</evidence>
<sequence>MNFTWGALILAAGKGTRMKSVTAKVMQPILNEPMLSYPLDALQGCQHVSTAVVVGYGKEEVIAYLKRDRPHIVTIEQKQQKGTGDAVKISSSFWENYDNLLVLPGDVPLITSDTIDLLMRRHVEKGSALSFISFQASNAVGYGRVVRVGGVVRIVEEKDATEEELKISEVNSGIYAFSTDALKRHIKSLECKNAQGEYYLTDLVEIFQSAGERVEVVLGEREEEFLGVNDPFQLARTTALLRELILARWMERGVKCVDPSTVWIGPNVLFEGEAFISPNVQIYGRTVVGDRCNIGSFSIIRDCRLESQVHINSHVIIENSSIGHEAVVGPFAYLRDGAELMAQAFAGKFVEIKKSKIGARSKVPHLSYIGDAIIGEDTNIGAGTITCNYDGIRKHPTKIGDRCFVGSDTMLVAPVELDDDVTTGAGSVITDNVPKGALALARARQRNILGWKRKNKASTTNNKGGGRS</sequence>
<feature type="binding site" evidence="20">
    <location>
        <position position="407"/>
    </location>
    <ligand>
        <name>acetyl-CoA</name>
        <dbReference type="ChEBI" id="CHEBI:57288"/>
    </ligand>
</feature>
<dbReference type="CDD" id="cd02540">
    <property type="entry name" value="GT2_GlmU_N_bac"/>
    <property type="match status" value="1"/>
</dbReference>
<dbReference type="UniPathway" id="UPA00973"/>
<dbReference type="PANTHER" id="PTHR43584:SF3">
    <property type="entry name" value="BIFUNCTIONAL PROTEIN GLMU"/>
    <property type="match status" value="1"/>
</dbReference>
<keyword evidence="14 20" id="KW-0511">Multifunctional enzyme</keyword>
<dbReference type="GO" id="GO:0006048">
    <property type="term" value="P:UDP-N-acetylglucosamine biosynthetic process"/>
    <property type="evidence" value="ECO:0007669"/>
    <property type="project" value="UniProtKB-UniPathway"/>
</dbReference>
<dbReference type="CDD" id="cd03353">
    <property type="entry name" value="LbH_GlmU_C"/>
    <property type="match status" value="1"/>
</dbReference>
<dbReference type="Gene3D" id="3.90.550.10">
    <property type="entry name" value="Spore Coat Polysaccharide Biosynthesis Protein SpsA, Chain A"/>
    <property type="match status" value="1"/>
</dbReference>
<dbReference type="InterPro" id="IPR038009">
    <property type="entry name" value="GlmU_C_LbH"/>
</dbReference>
<dbReference type="InterPro" id="IPR029044">
    <property type="entry name" value="Nucleotide-diphossugar_trans"/>
</dbReference>
<dbReference type="GO" id="GO:0009245">
    <property type="term" value="P:lipid A biosynthetic process"/>
    <property type="evidence" value="ECO:0007669"/>
    <property type="project" value="UniProtKB-UniRule"/>
</dbReference>
<feature type="binding site" evidence="20">
    <location>
        <begin position="388"/>
        <end position="389"/>
    </location>
    <ligand>
        <name>acetyl-CoA</name>
        <dbReference type="ChEBI" id="CHEBI:57288"/>
    </ligand>
</feature>
<dbReference type="EC" id="2.3.1.157" evidence="20"/>
<dbReference type="GO" id="GO:0008360">
    <property type="term" value="P:regulation of cell shape"/>
    <property type="evidence" value="ECO:0007669"/>
    <property type="project" value="UniProtKB-KW"/>
</dbReference>
<comment type="caution">
    <text evidence="20">Lacks conserved residue(s) required for the propagation of feature annotation.</text>
</comment>
<feature type="binding site" evidence="20">
    <location>
        <position position="77"/>
    </location>
    <ligand>
        <name>UDP-N-acetyl-alpha-D-glucosamine</name>
        <dbReference type="ChEBI" id="CHEBI:57705"/>
    </ligand>
</feature>
<reference evidence="22 23" key="1">
    <citation type="journal article" date="2020" name="Biotechnol. Biofuels">
        <title>New insights from the biogas microbiome by comprehensive genome-resolved metagenomics of nearly 1600 species originating from multiple anaerobic digesters.</title>
        <authorList>
            <person name="Campanaro S."/>
            <person name="Treu L."/>
            <person name="Rodriguez-R L.M."/>
            <person name="Kovalovszki A."/>
            <person name="Ziels R.M."/>
            <person name="Maus I."/>
            <person name="Zhu X."/>
            <person name="Kougias P.G."/>
            <person name="Basile A."/>
            <person name="Luo G."/>
            <person name="Schluter A."/>
            <person name="Konstantinidis K.T."/>
            <person name="Angelidaki I."/>
        </authorList>
    </citation>
    <scope>NUCLEOTIDE SEQUENCE [LARGE SCALE GENOMIC DNA]</scope>
    <source>
        <strain evidence="22">AS25fmACSIPFO_94</strain>
    </source>
</reference>
<comment type="function">
    <text evidence="19 20">Catalyzes the last two sequential reactions in the de novo biosynthetic pathway for UDP-N-acetylglucosamine (UDP-GlcNAc). The C-terminal domain catalyzes the transfer of acetyl group from acetyl coenzyme A to glucosamine-1-phosphate (GlcN-1-P) to produce N-acetylglucosamine-1-phosphate (GlcNAc-1-P), which is converted into UDP-GlcNAc by the transfer of uridine 5-monophosphate (from uridine 5-triphosphate), a reaction catalyzed by the N-terminal domain.</text>
</comment>
<feature type="binding site" evidence="20">
    <location>
        <position position="379"/>
    </location>
    <ligand>
        <name>UDP-N-acetyl-alpha-D-glucosamine</name>
        <dbReference type="ChEBI" id="CHEBI:57705"/>
    </ligand>
</feature>
<dbReference type="InterPro" id="IPR011004">
    <property type="entry name" value="Trimer_LpxA-like_sf"/>
</dbReference>
<feature type="region of interest" description="Pyrophosphorylase" evidence="20">
    <location>
        <begin position="1"/>
        <end position="231"/>
    </location>
</feature>
<feature type="active site" description="Proton acceptor" evidence="20">
    <location>
        <position position="365"/>
    </location>
</feature>
<comment type="similarity">
    <text evidence="4 20">In the C-terminal section; belongs to the transferase hexapeptide repeat family.</text>
</comment>
<evidence type="ECO:0000256" key="19">
    <source>
        <dbReference type="ARBA" id="ARBA00049628"/>
    </source>
</evidence>
<evidence type="ECO:0000256" key="20">
    <source>
        <dbReference type="HAMAP-Rule" id="MF_01631"/>
    </source>
</evidence>
<feature type="binding site" evidence="20">
    <location>
        <position position="143"/>
    </location>
    <ligand>
        <name>UDP-N-acetyl-alpha-D-glucosamine</name>
        <dbReference type="ChEBI" id="CHEBI:57705"/>
    </ligand>
</feature>
<comment type="pathway">
    <text evidence="3 20">Nucleotide-sugar biosynthesis; UDP-N-acetyl-alpha-D-glucosamine biosynthesis; UDP-N-acetyl-alpha-D-glucosamine from N-acetyl-alpha-D-glucosamine 1-phosphate: step 1/1.</text>
</comment>
<feature type="binding site" evidence="20">
    <location>
        <position position="425"/>
    </location>
    <ligand>
        <name>acetyl-CoA</name>
        <dbReference type="ChEBI" id="CHEBI:57288"/>
    </ligand>
</feature>
<keyword evidence="12 20" id="KW-0133">Cell shape</keyword>
<feature type="domain" description="Nucleotidyl transferase" evidence="21">
    <location>
        <begin position="7"/>
        <end position="214"/>
    </location>
</feature>
<dbReference type="UniPathway" id="UPA00113">
    <property type="reaction ID" value="UER00532"/>
</dbReference>
<evidence type="ECO:0000256" key="16">
    <source>
        <dbReference type="ARBA" id="ARBA00023316"/>
    </source>
</evidence>
<dbReference type="GO" id="GO:0019134">
    <property type="term" value="F:glucosamine-1-phosphate N-acetyltransferase activity"/>
    <property type="evidence" value="ECO:0007669"/>
    <property type="project" value="UniProtKB-UniRule"/>
</dbReference>
<evidence type="ECO:0000256" key="13">
    <source>
        <dbReference type="ARBA" id="ARBA00022984"/>
    </source>
</evidence>
<dbReference type="GO" id="GO:0005737">
    <property type="term" value="C:cytoplasm"/>
    <property type="evidence" value="ECO:0007669"/>
    <property type="project" value="UniProtKB-SubCell"/>
</dbReference>
<dbReference type="GO" id="GO:0000287">
    <property type="term" value="F:magnesium ion binding"/>
    <property type="evidence" value="ECO:0007669"/>
    <property type="project" value="UniProtKB-UniRule"/>
</dbReference>
<organism evidence="22 23">
    <name type="scientific">Acetomicrobium hydrogeniformans</name>
    <dbReference type="NCBI Taxonomy" id="649746"/>
    <lineage>
        <taxon>Bacteria</taxon>
        <taxon>Thermotogati</taxon>
        <taxon>Synergistota</taxon>
        <taxon>Synergistia</taxon>
        <taxon>Synergistales</taxon>
        <taxon>Acetomicrobiaceae</taxon>
        <taxon>Acetomicrobium</taxon>
    </lineage>
</organism>